<dbReference type="Proteomes" id="UP000064249">
    <property type="component" value="Unassembled WGS sequence"/>
</dbReference>
<dbReference type="AlphaFoldDB" id="A0A101FXX5"/>
<organism evidence="1 2">
    <name type="scientific">Anaerolinea thermophila</name>
    <dbReference type="NCBI Taxonomy" id="167964"/>
    <lineage>
        <taxon>Bacteria</taxon>
        <taxon>Bacillati</taxon>
        <taxon>Chloroflexota</taxon>
        <taxon>Anaerolineae</taxon>
        <taxon>Anaerolineales</taxon>
        <taxon>Anaerolineaceae</taxon>
        <taxon>Anaerolinea</taxon>
    </lineage>
</organism>
<accession>A0A101FXX5</accession>
<dbReference type="EMBL" id="LGFU01000024">
    <property type="protein sequence ID" value="KUK46489.1"/>
    <property type="molecule type" value="Genomic_DNA"/>
</dbReference>
<dbReference type="GO" id="GO:0050797">
    <property type="term" value="F:thymidylate synthase (FAD) activity"/>
    <property type="evidence" value="ECO:0007669"/>
    <property type="project" value="InterPro"/>
</dbReference>
<evidence type="ECO:0000313" key="1">
    <source>
        <dbReference type="EMBL" id="KUK46489.1"/>
    </source>
</evidence>
<reference evidence="1 2" key="1">
    <citation type="journal article" date="2015" name="MBio">
        <title>Genome-Resolved Metagenomic Analysis Reveals Roles for Candidate Phyla and Other Microbial Community Members in Biogeochemical Transformations in Oil Reservoirs.</title>
        <authorList>
            <person name="Hu P."/>
            <person name="Tom L."/>
            <person name="Singh A."/>
            <person name="Thomas B.C."/>
            <person name="Baker B.J."/>
            <person name="Piceno Y.M."/>
            <person name="Andersen G.L."/>
            <person name="Banfield J.F."/>
        </authorList>
    </citation>
    <scope>NUCLEOTIDE SEQUENCE [LARGE SCALE GENOMIC DNA]</scope>
    <source>
        <strain evidence="1">46_16</strain>
    </source>
</reference>
<gene>
    <name evidence="1" type="ORF">XD73_0629</name>
</gene>
<proteinExistence type="predicted"/>
<dbReference type="SUPFAM" id="SSF69796">
    <property type="entry name" value="Thymidylate synthase-complementing protein Thy1"/>
    <property type="match status" value="2"/>
</dbReference>
<sequence>MENKRHIYLLDSKKISPETIAVTFAKTSRSPQSFEQIAQELSDESSAQFHEKWVVGYGHASIAEHAVLHIAVENISRLAVECLESNRLASYTEKSSRYQVWDAENFFTPDELKDSQFSALYHDTVHMLFQRYQKAIPVLQKTIEATKQAQGESISEREVHACCMDVCRYYLPAAATANVGITINARSLENALCKMLSHPLAEVRQIGSEIKQVAITHLPTLVKYVDEIAYLKQAEERTTQLAQKLNPSYSKETDQWCTLVDHDVRFEDHILNALLYRFDSTSFSHNESSFQKMPQKQQEELLDILFGKLGEHDIPLRELEYSWFLFDILMDQGAYFEFKRHRMMTQTVQPLSPHDGFAIPRLITQAGLEVDFREAMQMAKAAYQQIAQVERAAASYVIPNAFNRRVLSAINLRSALHLIQLRTAPNAHFAIRRVANRMAELLREQMHLFTPYFKPQTDETWQQIEDDYFSTTKIY</sequence>
<dbReference type="PANTHER" id="PTHR34934:SF1">
    <property type="entry name" value="FLAVIN-DEPENDENT THYMIDYLATE SYNTHASE"/>
    <property type="match status" value="1"/>
</dbReference>
<dbReference type="GO" id="GO:0050660">
    <property type="term" value="F:flavin adenine dinucleotide binding"/>
    <property type="evidence" value="ECO:0007669"/>
    <property type="project" value="InterPro"/>
</dbReference>
<dbReference type="Gene3D" id="3.30.1360.170">
    <property type="match status" value="2"/>
</dbReference>
<evidence type="ECO:0000313" key="2">
    <source>
        <dbReference type="Proteomes" id="UP000064249"/>
    </source>
</evidence>
<dbReference type="InterPro" id="IPR003669">
    <property type="entry name" value="Thymidylate_synthase_ThyX"/>
</dbReference>
<dbReference type="CDD" id="cd20175">
    <property type="entry name" value="ThyX"/>
    <property type="match status" value="2"/>
</dbReference>
<dbReference type="InterPro" id="IPR036098">
    <property type="entry name" value="Thymidylate_synthase_ThyX_sf"/>
</dbReference>
<dbReference type="PROSITE" id="PS51331">
    <property type="entry name" value="THYX"/>
    <property type="match status" value="2"/>
</dbReference>
<comment type="caution">
    <text evidence="1">The sequence shown here is derived from an EMBL/GenBank/DDBJ whole genome shotgun (WGS) entry which is preliminary data.</text>
</comment>
<protein>
    <submittedName>
        <fullName evidence="1">Thymidylate synthase complementing protein ThyX family protein</fullName>
    </submittedName>
</protein>
<name>A0A101FXX5_9CHLR</name>
<dbReference type="GO" id="GO:0006231">
    <property type="term" value="P:dTMP biosynthetic process"/>
    <property type="evidence" value="ECO:0007669"/>
    <property type="project" value="InterPro"/>
</dbReference>
<dbReference type="PANTHER" id="PTHR34934">
    <property type="entry name" value="FLAVIN-DEPENDENT THYMIDYLATE SYNTHASE"/>
    <property type="match status" value="1"/>
</dbReference>
<dbReference type="Pfam" id="PF02511">
    <property type="entry name" value="Thy1"/>
    <property type="match status" value="2"/>
</dbReference>
<dbReference type="GO" id="GO:0004799">
    <property type="term" value="F:thymidylate synthase activity"/>
    <property type="evidence" value="ECO:0007669"/>
    <property type="project" value="TreeGrafter"/>
</dbReference>
<dbReference type="GO" id="GO:0070402">
    <property type="term" value="F:NADPH binding"/>
    <property type="evidence" value="ECO:0007669"/>
    <property type="project" value="TreeGrafter"/>
</dbReference>